<proteinExistence type="predicted"/>
<sequence length="388" mass="40970">MMKPRRDRLRPAGTPEGTPLRPADLQKGQKGQQGHLEVARDRKTAWTGAELVAAVFKPPRFAVPGIIAEGVSVLAGAPKIGKSWLSLHLAVAVALGGKALGRIDVVAGDVLYLALEDTGRRLQNRLRKVLGDEPITGDLSRLTLETTCPPFPAGAAYIRAWLDERPDARMVIIDVFAKMRGNPPPGVSAYDADYSAVGFAKRIADDYGIAVVLVHHVRKMGSEDFLAEVSGTNGLAGASDAVVVLRRSRGSADGSLHVTGRDVDETEYALTFDPDRGLWEALDGPALDHLVGETRAVILDWVRANPGGGPKQIAEGTGLGYELIKKTVARMADDGQLVKADRGRYSVTPTAVPAVPTVPSAGQGVIEGVPAGVPIDEAVPDDPLGMAS</sequence>
<protein>
    <recommendedName>
        <fullName evidence="4">AAA domain-containing protein</fullName>
    </recommendedName>
</protein>
<name>A0A9W6NXE0_9PSEU</name>
<dbReference type="InterPro" id="IPR027417">
    <property type="entry name" value="P-loop_NTPase"/>
</dbReference>
<dbReference type="AlphaFoldDB" id="A0A9W6NXE0"/>
<accession>A0A9W6NXE0</accession>
<dbReference type="EMBL" id="BSFQ01000021">
    <property type="protein sequence ID" value="GLL13375.1"/>
    <property type="molecule type" value="Genomic_DNA"/>
</dbReference>
<evidence type="ECO:0000313" key="2">
    <source>
        <dbReference type="EMBL" id="GLL13375.1"/>
    </source>
</evidence>
<dbReference type="Gene3D" id="3.40.50.300">
    <property type="entry name" value="P-loop containing nucleotide triphosphate hydrolases"/>
    <property type="match status" value="1"/>
</dbReference>
<organism evidence="2 3">
    <name type="scientific">Pseudonocardia halophobica</name>
    <dbReference type="NCBI Taxonomy" id="29401"/>
    <lineage>
        <taxon>Bacteria</taxon>
        <taxon>Bacillati</taxon>
        <taxon>Actinomycetota</taxon>
        <taxon>Actinomycetes</taxon>
        <taxon>Pseudonocardiales</taxon>
        <taxon>Pseudonocardiaceae</taxon>
        <taxon>Pseudonocardia</taxon>
    </lineage>
</organism>
<evidence type="ECO:0000256" key="1">
    <source>
        <dbReference type="SAM" id="MobiDB-lite"/>
    </source>
</evidence>
<feature type="region of interest" description="Disordered" evidence="1">
    <location>
        <begin position="1"/>
        <end position="35"/>
    </location>
</feature>
<keyword evidence="3" id="KW-1185">Reference proteome</keyword>
<reference evidence="2" key="2">
    <citation type="submission" date="2023-01" db="EMBL/GenBank/DDBJ databases">
        <authorList>
            <person name="Sun Q."/>
            <person name="Evtushenko L."/>
        </authorList>
    </citation>
    <scope>NUCLEOTIDE SEQUENCE</scope>
    <source>
        <strain evidence="2">VKM Ac-1069</strain>
    </source>
</reference>
<reference evidence="2" key="1">
    <citation type="journal article" date="2014" name="Int. J. Syst. Evol. Microbiol.">
        <title>Complete genome sequence of Corynebacterium casei LMG S-19264T (=DSM 44701T), isolated from a smear-ripened cheese.</title>
        <authorList>
            <consortium name="US DOE Joint Genome Institute (JGI-PGF)"/>
            <person name="Walter F."/>
            <person name="Albersmeier A."/>
            <person name="Kalinowski J."/>
            <person name="Ruckert C."/>
        </authorList>
    </citation>
    <scope>NUCLEOTIDE SEQUENCE</scope>
    <source>
        <strain evidence="2">VKM Ac-1069</strain>
    </source>
</reference>
<comment type="caution">
    <text evidence="2">The sequence shown here is derived from an EMBL/GenBank/DDBJ whole genome shotgun (WGS) entry which is preliminary data.</text>
</comment>
<evidence type="ECO:0008006" key="4">
    <source>
        <dbReference type="Google" id="ProtNLM"/>
    </source>
</evidence>
<dbReference type="SUPFAM" id="SSF52540">
    <property type="entry name" value="P-loop containing nucleoside triphosphate hydrolases"/>
    <property type="match status" value="1"/>
</dbReference>
<evidence type="ECO:0000313" key="3">
    <source>
        <dbReference type="Proteomes" id="UP001143463"/>
    </source>
</evidence>
<dbReference type="Pfam" id="PF13481">
    <property type="entry name" value="AAA_25"/>
    <property type="match status" value="1"/>
</dbReference>
<dbReference type="Proteomes" id="UP001143463">
    <property type="component" value="Unassembled WGS sequence"/>
</dbReference>
<gene>
    <name evidence="2" type="ORF">GCM10017577_45180</name>
</gene>